<dbReference type="EMBL" id="JAGILA010000013">
    <property type="protein sequence ID" value="MBP2239398.1"/>
    <property type="molecule type" value="Genomic_DNA"/>
</dbReference>
<proteinExistence type="predicted"/>
<gene>
    <name evidence="2" type="ORF">J2Z31_005945</name>
</gene>
<evidence type="ECO:0000313" key="2">
    <source>
        <dbReference type="EMBL" id="MBP2239398.1"/>
    </source>
</evidence>
<dbReference type="Proteomes" id="UP000730739">
    <property type="component" value="Unassembled WGS sequence"/>
</dbReference>
<organism evidence="2 3">
    <name type="scientific">Sinorhizobium kostiense</name>
    <dbReference type="NCBI Taxonomy" id="76747"/>
    <lineage>
        <taxon>Bacteria</taxon>
        <taxon>Pseudomonadati</taxon>
        <taxon>Pseudomonadota</taxon>
        <taxon>Alphaproteobacteria</taxon>
        <taxon>Hyphomicrobiales</taxon>
        <taxon>Rhizobiaceae</taxon>
        <taxon>Sinorhizobium/Ensifer group</taxon>
        <taxon>Sinorhizobium</taxon>
    </lineage>
</organism>
<evidence type="ECO:0000313" key="3">
    <source>
        <dbReference type="Proteomes" id="UP000730739"/>
    </source>
</evidence>
<reference evidence="2 3" key="1">
    <citation type="submission" date="2021-03" db="EMBL/GenBank/DDBJ databases">
        <title>Genomic Encyclopedia of Type Strains, Phase IV (KMG-IV): sequencing the most valuable type-strain genomes for metagenomic binning, comparative biology and taxonomic classification.</title>
        <authorList>
            <person name="Goeker M."/>
        </authorList>
    </citation>
    <scope>NUCLEOTIDE SEQUENCE [LARGE SCALE GENOMIC DNA]</scope>
    <source>
        <strain evidence="2 3">DSM 13372</strain>
    </source>
</reference>
<accession>A0ABS4R919</accession>
<feature type="region of interest" description="Disordered" evidence="1">
    <location>
        <begin position="70"/>
        <end position="93"/>
    </location>
</feature>
<evidence type="ECO:0000256" key="1">
    <source>
        <dbReference type="SAM" id="MobiDB-lite"/>
    </source>
</evidence>
<name>A0ABS4R919_9HYPH</name>
<keyword evidence="3" id="KW-1185">Reference proteome</keyword>
<sequence>MSVAASEAARFQEKQPVTHKLPLRYRRFFSVAPAVGGLRSLGRATIWNWNRIVRNYSPWDDPRCMGSGPLHRRPVSRSRSDGCRRHRSDAYTSNPSGSICLSTFWCGSSCSSRPAEAFRVARTVLINRFLSLETLSFGKPCDVAVALAVSFRSPSVDPYVIVQANSLCVMELSRPADTLRLCGRRIRRPAQPLYKWSLLDAVPTITQSRRSQAARTARFRCEALVATTSISATRRHHRREVSSICALAPGVG</sequence>
<evidence type="ECO:0008006" key="4">
    <source>
        <dbReference type="Google" id="ProtNLM"/>
    </source>
</evidence>
<comment type="caution">
    <text evidence="2">The sequence shown here is derived from an EMBL/GenBank/DDBJ whole genome shotgun (WGS) entry which is preliminary data.</text>
</comment>
<protein>
    <recommendedName>
        <fullName evidence="4">Transposase</fullName>
    </recommendedName>
</protein>